<feature type="region of interest" description="Disordered" evidence="1">
    <location>
        <begin position="299"/>
        <end position="353"/>
    </location>
</feature>
<protein>
    <submittedName>
        <fullName evidence="3">Uncharacterized protein</fullName>
    </submittedName>
</protein>
<evidence type="ECO:0000256" key="1">
    <source>
        <dbReference type="SAM" id="MobiDB-lite"/>
    </source>
</evidence>
<feature type="compositionally biased region" description="Low complexity" evidence="1">
    <location>
        <begin position="316"/>
        <end position="338"/>
    </location>
</feature>
<gene>
    <name evidence="3" type="ORF">GGI15_004252</name>
</gene>
<dbReference type="AlphaFoldDB" id="A0A9W8H9W2"/>
<evidence type="ECO:0000256" key="2">
    <source>
        <dbReference type="SAM" id="SignalP"/>
    </source>
</evidence>
<evidence type="ECO:0000313" key="4">
    <source>
        <dbReference type="Proteomes" id="UP001140172"/>
    </source>
</evidence>
<dbReference type="Proteomes" id="UP001140172">
    <property type="component" value="Unassembled WGS sequence"/>
</dbReference>
<comment type="caution">
    <text evidence="3">The sequence shown here is derived from an EMBL/GenBank/DDBJ whole genome shotgun (WGS) entry which is preliminary data.</text>
</comment>
<dbReference type="OrthoDB" id="5580919at2759"/>
<keyword evidence="4" id="KW-1185">Reference proteome</keyword>
<evidence type="ECO:0000313" key="3">
    <source>
        <dbReference type="EMBL" id="KAJ2778195.1"/>
    </source>
</evidence>
<keyword evidence="2" id="KW-0732">Signal</keyword>
<accession>A0A9W8H9W2</accession>
<feature type="region of interest" description="Disordered" evidence="1">
    <location>
        <begin position="219"/>
        <end position="258"/>
    </location>
</feature>
<proteinExistence type="predicted"/>
<dbReference type="EMBL" id="JANBUM010000365">
    <property type="protein sequence ID" value="KAJ2778195.1"/>
    <property type="molecule type" value="Genomic_DNA"/>
</dbReference>
<sequence>MSLGALALFIVGLCRSRSGGDHPGAYYHSGLSPRTSMFTGFSLCGVTLTLALSSTILAGIRRATGLTISRTSSSSPAKAGFKAKINARMLAWYDARVEQIEQRAEAHIQRIIARHAHEIPDENIRTVWEQQVRADVMHKVERIKERREMCPLGGRHGDGSRSQTPLLDAYLYMGEKLFDWLVDWMRRNPHFVDERDAAALAIEEAEDALAFNSFALPAPKPSHRNEPQHPPVPYIAVAGPSSADDRATTGSPEPSAPALSESEFLGFALKQQTTSLPVPAPTVSLSSRSPRIVELQQQLGFDPPPYTPVDEQLTDAAADIPAASSSRRSRRNVAAAAASKDEVSELKPSPAYN</sequence>
<name>A0A9W8H9W2_9FUNG</name>
<organism evidence="3 4">
    <name type="scientific">Coemansia interrupta</name>
    <dbReference type="NCBI Taxonomy" id="1126814"/>
    <lineage>
        <taxon>Eukaryota</taxon>
        <taxon>Fungi</taxon>
        <taxon>Fungi incertae sedis</taxon>
        <taxon>Zoopagomycota</taxon>
        <taxon>Kickxellomycotina</taxon>
        <taxon>Kickxellomycetes</taxon>
        <taxon>Kickxellales</taxon>
        <taxon>Kickxellaceae</taxon>
        <taxon>Coemansia</taxon>
    </lineage>
</organism>
<reference evidence="3" key="1">
    <citation type="submission" date="2022-07" db="EMBL/GenBank/DDBJ databases">
        <title>Phylogenomic reconstructions and comparative analyses of Kickxellomycotina fungi.</title>
        <authorList>
            <person name="Reynolds N.K."/>
            <person name="Stajich J.E."/>
            <person name="Barry K."/>
            <person name="Grigoriev I.V."/>
            <person name="Crous P."/>
            <person name="Smith M.E."/>
        </authorList>
    </citation>
    <scope>NUCLEOTIDE SEQUENCE</scope>
    <source>
        <strain evidence="3">BCRC 34489</strain>
    </source>
</reference>
<feature type="signal peptide" evidence="2">
    <location>
        <begin position="1"/>
        <end position="16"/>
    </location>
</feature>
<feature type="chain" id="PRO_5040793882" evidence="2">
    <location>
        <begin position="17"/>
        <end position="353"/>
    </location>
</feature>